<dbReference type="PANTHER" id="PTHR28554">
    <property type="entry name" value="39S RIBOSOMAL PROTEIN L45, MITOCHONDRIAL"/>
    <property type="match status" value="1"/>
</dbReference>
<protein>
    <submittedName>
        <fullName evidence="4">Uncharacterized protein</fullName>
    </submittedName>
</protein>
<evidence type="ECO:0000313" key="5">
    <source>
        <dbReference type="Proteomes" id="UP001642360"/>
    </source>
</evidence>
<keyword evidence="5" id="KW-1185">Reference proteome</keyword>
<comment type="caution">
    <text evidence="4">The sequence shown here is derived from an EMBL/GenBank/DDBJ whole genome shotgun (WGS) entry which is preliminary data.</text>
</comment>
<sequence>MAFGRLQTIRNLYRKVEIRDFSYLLGSSRSYSHVSVNVPKTSCWSISSHLYKGPNALLWISRDTMTLHSTMGAELFVSLSKMRLVSTQAKAPPQARHMVCNISLKMNLITLSPNKPTRTTGLVGNVSYVFAMPSAFRRKASTGYLNCPRRSELFRSNNSAPKGAFKVSMLSPGIIYEPYAPREQISFWKRWFTRRGWKRTKEDIILELKSAYAIAKLRKSGYSKHKFYEEAIDLYKEVYFYELEC</sequence>
<evidence type="ECO:0000313" key="4">
    <source>
        <dbReference type="EMBL" id="CAK9133959.1"/>
    </source>
</evidence>
<evidence type="ECO:0000256" key="2">
    <source>
        <dbReference type="ARBA" id="ARBA00022946"/>
    </source>
</evidence>
<keyword evidence="3" id="KW-0496">Mitochondrion</keyword>
<dbReference type="EMBL" id="CAUOFW020000237">
    <property type="protein sequence ID" value="CAK9133959.1"/>
    <property type="molecule type" value="Genomic_DNA"/>
</dbReference>
<keyword evidence="2" id="KW-0809">Transit peptide</keyword>
<name>A0ABC8QT74_9AQUA</name>
<comment type="subcellular location">
    <subcellularLocation>
        <location evidence="1">Mitochondrion</location>
    </subcellularLocation>
</comment>
<dbReference type="PANTHER" id="PTHR28554:SF1">
    <property type="entry name" value="LARGE RIBOSOMAL SUBUNIT PROTEIN ML45"/>
    <property type="match status" value="1"/>
</dbReference>
<dbReference type="AlphaFoldDB" id="A0ABC8QT74"/>
<reference evidence="4 5" key="1">
    <citation type="submission" date="2024-02" db="EMBL/GenBank/DDBJ databases">
        <authorList>
            <person name="Vignale AGUSTIN F."/>
            <person name="Sosa J E."/>
            <person name="Modenutti C."/>
        </authorList>
    </citation>
    <scope>NUCLEOTIDE SEQUENCE [LARGE SCALE GENOMIC DNA]</scope>
</reference>
<gene>
    <name evidence="4" type="ORF">ILEXP_LOCUS885</name>
</gene>
<dbReference type="InterPro" id="IPR051975">
    <property type="entry name" value="mtLSU_mL45"/>
</dbReference>
<dbReference type="GO" id="GO:0005739">
    <property type="term" value="C:mitochondrion"/>
    <property type="evidence" value="ECO:0007669"/>
    <property type="project" value="UniProtKB-SubCell"/>
</dbReference>
<proteinExistence type="predicted"/>
<evidence type="ECO:0000256" key="3">
    <source>
        <dbReference type="ARBA" id="ARBA00023128"/>
    </source>
</evidence>
<evidence type="ECO:0000256" key="1">
    <source>
        <dbReference type="ARBA" id="ARBA00004173"/>
    </source>
</evidence>
<accession>A0ABC8QT74</accession>
<organism evidence="4 5">
    <name type="scientific">Ilex paraguariensis</name>
    <name type="common">yerba mate</name>
    <dbReference type="NCBI Taxonomy" id="185542"/>
    <lineage>
        <taxon>Eukaryota</taxon>
        <taxon>Viridiplantae</taxon>
        <taxon>Streptophyta</taxon>
        <taxon>Embryophyta</taxon>
        <taxon>Tracheophyta</taxon>
        <taxon>Spermatophyta</taxon>
        <taxon>Magnoliopsida</taxon>
        <taxon>eudicotyledons</taxon>
        <taxon>Gunneridae</taxon>
        <taxon>Pentapetalae</taxon>
        <taxon>asterids</taxon>
        <taxon>campanulids</taxon>
        <taxon>Aquifoliales</taxon>
        <taxon>Aquifoliaceae</taxon>
        <taxon>Ilex</taxon>
    </lineage>
</organism>
<dbReference type="Proteomes" id="UP001642360">
    <property type="component" value="Unassembled WGS sequence"/>
</dbReference>